<comment type="caution">
    <text evidence="3">The sequence shown here is derived from an EMBL/GenBank/DDBJ whole genome shotgun (WGS) entry which is preliminary data.</text>
</comment>
<dbReference type="InterPro" id="IPR001279">
    <property type="entry name" value="Metallo-B-lactamas"/>
</dbReference>
<evidence type="ECO:0000313" key="3">
    <source>
        <dbReference type="EMBL" id="KKR06411.1"/>
    </source>
</evidence>
<proteinExistence type="predicted"/>
<sequence length="281" mass="31837">MGDSAVNGISETTGRLALYLLMFFIFQYRYLLGLNYQDKVVYFDVGQGDANLIVLNSDITVLIDGGPLTDFVHKLQKRIKIDEKIDYVVLTHPHEDHILGLIEILRRYSGFTLVLPTSCVNSEIYKELLRTSRAARTVYTDYFSIKADGGNKFEIKYGDTGISKCFSTQKDVNNSSVIVEIEYREKEFLFMGDVEKEREVKFINRYSLGNGVNILKAGHHCSNSSTSEIFLKAVSPDLIICSYGKDNVYGHPGSETLRRFNSFNVKHLDTVKEGDIIINLN</sequence>
<dbReference type="SMART" id="SM00849">
    <property type="entry name" value="Lactamase_B"/>
    <property type="match status" value="1"/>
</dbReference>
<dbReference type="Gene3D" id="3.60.15.10">
    <property type="entry name" value="Ribonuclease Z/Hydroxyacylglutathione hydrolase-like"/>
    <property type="match status" value="1"/>
</dbReference>
<dbReference type="InterPro" id="IPR035681">
    <property type="entry name" value="ComA-like_MBL"/>
</dbReference>
<dbReference type="PANTHER" id="PTHR30619">
    <property type="entry name" value="DNA INTERNALIZATION/COMPETENCE PROTEIN COMEC/REC2"/>
    <property type="match status" value="1"/>
</dbReference>
<organism evidence="3 4">
    <name type="scientific">candidate division WS6 bacterium GW2011_GWF2_39_15</name>
    <dbReference type="NCBI Taxonomy" id="1619100"/>
    <lineage>
        <taxon>Bacteria</taxon>
        <taxon>Candidatus Dojkabacteria</taxon>
    </lineage>
</organism>
<dbReference type="EMBL" id="LBWK01000001">
    <property type="protein sequence ID" value="KKR06411.1"/>
    <property type="molecule type" value="Genomic_DNA"/>
</dbReference>
<dbReference type="Pfam" id="PF00753">
    <property type="entry name" value="Lactamase_B"/>
    <property type="match status" value="1"/>
</dbReference>
<dbReference type="InterPro" id="IPR036866">
    <property type="entry name" value="RibonucZ/Hydroxyglut_hydro"/>
</dbReference>
<evidence type="ECO:0000313" key="4">
    <source>
        <dbReference type="Proteomes" id="UP000034799"/>
    </source>
</evidence>
<accession>A0A0G0N0P6</accession>
<feature type="transmembrane region" description="Helical" evidence="1">
    <location>
        <begin position="16"/>
        <end position="32"/>
    </location>
</feature>
<dbReference type="STRING" id="1619100.UT34_C0001G0451"/>
<dbReference type="InterPro" id="IPR052159">
    <property type="entry name" value="Competence_DNA_uptake"/>
</dbReference>
<dbReference type="PANTHER" id="PTHR30619:SF1">
    <property type="entry name" value="RECOMBINATION PROTEIN 2"/>
    <property type="match status" value="1"/>
</dbReference>
<feature type="domain" description="Metallo-beta-lactamase" evidence="2">
    <location>
        <begin position="47"/>
        <end position="243"/>
    </location>
</feature>
<evidence type="ECO:0000256" key="1">
    <source>
        <dbReference type="SAM" id="Phobius"/>
    </source>
</evidence>
<gene>
    <name evidence="3" type="ORF">UT34_C0001G0451</name>
</gene>
<protein>
    <submittedName>
        <fullName evidence="3">Beta-lactamase domain-containing protein</fullName>
    </submittedName>
</protein>
<dbReference type="SUPFAM" id="SSF56281">
    <property type="entry name" value="Metallo-hydrolase/oxidoreductase"/>
    <property type="match status" value="1"/>
</dbReference>
<keyword evidence="1" id="KW-0472">Membrane</keyword>
<name>A0A0G0N0P6_9BACT</name>
<keyword evidence="1" id="KW-1133">Transmembrane helix</keyword>
<dbReference type="CDD" id="cd07731">
    <property type="entry name" value="ComA-like_MBL-fold"/>
    <property type="match status" value="1"/>
</dbReference>
<dbReference type="AlphaFoldDB" id="A0A0G0N0P6"/>
<reference evidence="3 4" key="1">
    <citation type="journal article" date="2015" name="Nature">
        <title>rRNA introns, odd ribosomes, and small enigmatic genomes across a large radiation of phyla.</title>
        <authorList>
            <person name="Brown C.T."/>
            <person name="Hug L.A."/>
            <person name="Thomas B.C."/>
            <person name="Sharon I."/>
            <person name="Castelle C.J."/>
            <person name="Singh A."/>
            <person name="Wilkins M.J."/>
            <person name="Williams K.H."/>
            <person name="Banfield J.F."/>
        </authorList>
    </citation>
    <scope>NUCLEOTIDE SEQUENCE [LARGE SCALE GENOMIC DNA]</scope>
</reference>
<evidence type="ECO:0000259" key="2">
    <source>
        <dbReference type="SMART" id="SM00849"/>
    </source>
</evidence>
<keyword evidence="1" id="KW-0812">Transmembrane</keyword>
<dbReference type="Proteomes" id="UP000034799">
    <property type="component" value="Unassembled WGS sequence"/>
</dbReference>